<evidence type="ECO:0000256" key="1">
    <source>
        <dbReference type="SAM" id="MobiDB-lite"/>
    </source>
</evidence>
<evidence type="ECO:0000313" key="2">
    <source>
        <dbReference type="EMBL" id="OUP69281.1"/>
    </source>
</evidence>
<dbReference type="Proteomes" id="UP000196386">
    <property type="component" value="Unassembled WGS sequence"/>
</dbReference>
<feature type="region of interest" description="Disordered" evidence="1">
    <location>
        <begin position="55"/>
        <end position="80"/>
    </location>
</feature>
<name>A0A1Y4MNV5_9FIRM</name>
<comment type="caution">
    <text evidence="2">The sequence shown here is derived from an EMBL/GenBank/DDBJ whole genome shotgun (WGS) entry which is preliminary data.</text>
</comment>
<proteinExistence type="predicted"/>
<dbReference type="EMBL" id="NFKP01000010">
    <property type="protein sequence ID" value="OUP69281.1"/>
    <property type="molecule type" value="Genomic_DNA"/>
</dbReference>
<organism evidence="2 3">
    <name type="scientific">Anaerotruncus colihominis</name>
    <dbReference type="NCBI Taxonomy" id="169435"/>
    <lineage>
        <taxon>Bacteria</taxon>
        <taxon>Bacillati</taxon>
        <taxon>Bacillota</taxon>
        <taxon>Clostridia</taxon>
        <taxon>Eubacteriales</taxon>
        <taxon>Oscillospiraceae</taxon>
        <taxon>Anaerotruncus</taxon>
    </lineage>
</organism>
<reference evidence="3" key="1">
    <citation type="submission" date="2017-04" db="EMBL/GenBank/DDBJ databases">
        <title>Function of individual gut microbiota members based on whole genome sequencing of pure cultures obtained from chicken caecum.</title>
        <authorList>
            <person name="Medvecky M."/>
            <person name="Cejkova D."/>
            <person name="Polansky O."/>
            <person name="Karasova D."/>
            <person name="Kubasova T."/>
            <person name="Cizek A."/>
            <person name="Rychlik I."/>
        </authorList>
    </citation>
    <scope>NUCLEOTIDE SEQUENCE [LARGE SCALE GENOMIC DNA]</scope>
    <source>
        <strain evidence="3">An175</strain>
    </source>
</reference>
<sequence length="124" mass="13721">MRPPSGGNRCKAADCACYITAETGEAGFAAAKRQTSLKGLLLWYNNRPAVIIPSYGQGDTRARPAAAPMADYTPHGRGDARARSWPAARLTAGRLRRRVLFHAKRKEEIYRNDLYIPQAAGWFD</sequence>
<gene>
    <name evidence="2" type="ORF">B5F11_09315</name>
</gene>
<dbReference type="AlphaFoldDB" id="A0A1Y4MNV5"/>
<protein>
    <submittedName>
        <fullName evidence="2">Uncharacterized protein</fullName>
    </submittedName>
</protein>
<evidence type="ECO:0000313" key="3">
    <source>
        <dbReference type="Proteomes" id="UP000196386"/>
    </source>
</evidence>
<accession>A0A1Y4MNV5</accession>